<proteinExistence type="predicted"/>
<evidence type="ECO:0000313" key="4">
    <source>
        <dbReference type="Proteomes" id="UP001375382"/>
    </source>
</evidence>
<keyword evidence="4" id="KW-1185">Reference proteome</keyword>
<evidence type="ECO:0000313" key="3">
    <source>
        <dbReference type="EMBL" id="MEH8018959.1"/>
    </source>
</evidence>
<feature type="chain" id="PRO_5047338691" evidence="1">
    <location>
        <begin position="22"/>
        <end position="178"/>
    </location>
</feature>
<protein>
    <submittedName>
        <fullName evidence="3">DUF4124 domain-containing protein</fullName>
    </submittedName>
</protein>
<sequence>MKTLVLASILCSLMWHLPAMAQVYKWVDEKGNVHYSDRPQTLDSEPVNIDTGQPVEAAGTTTADTADSTATDVQAAVDANANAQADAVTDTTEPAEPVFEPISVPAPMANCSAAAENARRILLSQNSKPEFRQLAASANFKSGFVQSCRQNSTTEAGRAEAVCIQRAKNFADFEACSG</sequence>
<evidence type="ECO:0000256" key="1">
    <source>
        <dbReference type="SAM" id="SignalP"/>
    </source>
</evidence>
<feature type="domain" description="DUF4124" evidence="2">
    <location>
        <begin position="17"/>
        <end position="58"/>
    </location>
</feature>
<accession>A0ABU8CAX2</accession>
<comment type="caution">
    <text evidence="3">The sequence shown here is derived from an EMBL/GenBank/DDBJ whole genome shotgun (WGS) entry which is preliminary data.</text>
</comment>
<reference evidence="3 4" key="1">
    <citation type="journal article" date="2023" name="Ecotoxicol. Environ. Saf.">
        <title>Mercury remediation potential of mercury-resistant strain Rheinheimera metallidurans sp. nov. isolated from a municipal waste dumping site.</title>
        <authorList>
            <person name="Yadav V."/>
            <person name="Manjhi A."/>
            <person name="Vadakedath N."/>
        </authorList>
    </citation>
    <scope>NUCLEOTIDE SEQUENCE [LARGE SCALE GENOMIC DNA]</scope>
    <source>
        <strain evidence="3 4">E-49</strain>
    </source>
</reference>
<dbReference type="Proteomes" id="UP001375382">
    <property type="component" value="Unassembled WGS sequence"/>
</dbReference>
<name>A0ABU8CAX2_9GAMM</name>
<feature type="signal peptide" evidence="1">
    <location>
        <begin position="1"/>
        <end position="21"/>
    </location>
</feature>
<dbReference type="Pfam" id="PF13511">
    <property type="entry name" value="DUF4124"/>
    <property type="match status" value="1"/>
</dbReference>
<dbReference type="EMBL" id="JALAAR010000017">
    <property type="protein sequence ID" value="MEH8018959.1"/>
    <property type="molecule type" value="Genomic_DNA"/>
</dbReference>
<keyword evidence="1" id="KW-0732">Signal</keyword>
<evidence type="ECO:0000259" key="2">
    <source>
        <dbReference type="Pfam" id="PF13511"/>
    </source>
</evidence>
<organism evidence="3 4">
    <name type="scientific">Rheinheimera muenzenbergensis</name>
    <dbReference type="NCBI Taxonomy" id="1193628"/>
    <lineage>
        <taxon>Bacteria</taxon>
        <taxon>Pseudomonadati</taxon>
        <taxon>Pseudomonadota</taxon>
        <taxon>Gammaproteobacteria</taxon>
        <taxon>Chromatiales</taxon>
        <taxon>Chromatiaceae</taxon>
        <taxon>Rheinheimera</taxon>
    </lineage>
</organism>
<gene>
    <name evidence="3" type="ORF">MN202_17080</name>
</gene>
<dbReference type="InterPro" id="IPR025392">
    <property type="entry name" value="DUF4124"/>
</dbReference>
<dbReference type="RefSeq" id="WP_335737353.1">
    <property type="nucleotide sequence ID" value="NZ_JALAAR010000017.1"/>
</dbReference>